<feature type="transmembrane region" description="Helical" evidence="7">
    <location>
        <begin position="228"/>
        <end position="253"/>
    </location>
</feature>
<proteinExistence type="inferred from homology"/>
<feature type="transmembrane region" description="Helical" evidence="7">
    <location>
        <begin position="295"/>
        <end position="318"/>
    </location>
</feature>
<dbReference type="AlphaFoldDB" id="A0A1H1AFV2"/>
<gene>
    <name evidence="8" type="ORF">SAMN04489842_0677</name>
</gene>
<name>A0A1H1AFV2_NATTX</name>
<dbReference type="NCBIfam" id="TIGR00374">
    <property type="entry name" value="flippase-like domain"/>
    <property type="match status" value="1"/>
</dbReference>
<keyword evidence="3" id="KW-1003">Cell membrane</keyword>
<reference evidence="9" key="1">
    <citation type="submission" date="2016-10" db="EMBL/GenBank/DDBJ databases">
        <authorList>
            <person name="Varghese N."/>
            <person name="Submissions S."/>
        </authorList>
    </citation>
    <scope>NUCLEOTIDE SEQUENCE [LARGE SCALE GENOMIC DNA]</scope>
    <source>
        <strain evidence="9">DSM 24767</strain>
    </source>
</reference>
<evidence type="ECO:0000256" key="7">
    <source>
        <dbReference type="SAM" id="Phobius"/>
    </source>
</evidence>
<dbReference type="STRING" id="1095778.SAMN04489842_0677"/>
<feature type="transmembrane region" description="Helical" evidence="7">
    <location>
        <begin position="7"/>
        <end position="26"/>
    </location>
</feature>
<keyword evidence="6 7" id="KW-0472">Membrane</keyword>
<comment type="subcellular location">
    <subcellularLocation>
        <location evidence="1">Cell membrane</location>
        <topology evidence="1">Multi-pass membrane protein</topology>
    </subcellularLocation>
</comment>
<evidence type="ECO:0000256" key="5">
    <source>
        <dbReference type="ARBA" id="ARBA00022989"/>
    </source>
</evidence>
<comment type="similarity">
    <text evidence="2">Belongs to the UPF0104 family.</text>
</comment>
<feature type="transmembrane region" description="Helical" evidence="7">
    <location>
        <begin position="324"/>
        <end position="343"/>
    </location>
</feature>
<dbReference type="Pfam" id="PF03706">
    <property type="entry name" value="LPG_synthase_TM"/>
    <property type="match status" value="1"/>
</dbReference>
<evidence type="ECO:0000313" key="9">
    <source>
        <dbReference type="Proteomes" id="UP000198848"/>
    </source>
</evidence>
<dbReference type="Proteomes" id="UP000198848">
    <property type="component" value="Unassembled WGS sequence"/>
</dbReference>
<evidence type="ECO:0000256" key="2">
    <source>
        <dbReference type="ARBA" id="ARBA00011061"/>
    </source>
</evidence>
<dbReference type="PANTHER" id="PTHR39087:SF2">
    <property type="entry name" value="UPF0104 MEMBRANE PROTEIN MJ1595"/>
    <property type="match status" value="1"/>
</dbReference>
<keyword evidence="9" id="KW-1185">Reference proteome</keyword>
<dbReference type="RefSeq" id="WP_090377331.1">
    <property type="nucleotide sequence ID" value="NZ_FNLC01000001.1"/>
</dbReference>
<accession>A0A1H1AFV2</accession>
<dbReference type="OrthoDB" id="15513at2157"/>
<evidence type="ECO:0000256" key="4">
    <source>
        <dbReference type="ARBA" id="ARBA00022692"/>
    </source>
</evidence>
<evidence type="ECO:0008006" key="10">
    <source>
        <dbReference type="Google" id="ProtNLM"/>
    </source>
</evidence>
<dbReference type="EMBL" id="FNLC01000001">
    <property type="protein sequence ID" value="SDQ38411.1"/>
    <property type="molecule type" value="Genomic_DNA"/>
</dbReference>
<dbReference type="PANTHER" id="PTHR39087">
    <property type="entry name" value="UPF0104 MEMBRANE PROTEIN MJ1595"/>
    <property type="match status" value="1"/>
</dbReference>
<dbReference type="InterPro" id="IPR022791">
    <property type="entry name" value="L-PG_synthase/AglD"/>
</dbReference>
<feature type="transmembrane region" description="Helical" evidence="7">
    <location>
        <begin position="259"/>
        <end position="283"/>
    </location>
</feature>
<dbReference type="GO" id="GO:0005886">
    <property type="term" value="C:plasma membrane"/>
    <property type="evidence" value="ECO:0007669"/>
    <property type="project" value="UniProtKB-SubCell"/>
</dbReference>
<keyword evidence="4 7" id="KW-0812">Transmembrane</keyword>
<keyword evidence="5 7" id="KW-1133">Transmembrane helix</keyword>
<feature type="transmembrane region" description="Helical" evidence="7">
    <location>
        <begin position="150"/>
        <end position="172"/>
    </location>
</feature>
<evidence type="ECO:0000313" key="8">
    <source>
        <dbReference type="EMBL" id="SDQ38411.1"/>
    </source>
</evidence>
<protein>
    <recommendedName>
        <fullName evidence="10">Lysylphosphatidylglycerol synthase TM region</fullName>
    </recommendedName>
</protein>
<evidence type="ECO:0000256" key="3">
    <source>
        <dbReference type="ARBA" id="ARBA00022475"/>
    </source>
</evidence>
<sequence>MRWRRAIGGLAAAIVAISLLVYGVGWNEVVANVRAAHPAALAAAVVAGLGMLALRAALVRRLLEPVAGGARGTAFVTAYLSGYFARSALPWGRSTGTPVMAYLLASGSDSDFEDNLAVVAAGEGFNVLGSLVVAGLGVAGFVVAGGSLDAVSAAVAVVGGGGLVAAGVLVVANRGLARRISLEFATRCETVVRKVPYSRLSRQRGFLIDRIDGFFRTLEAIQASRRTLAVAFGIAVVSWVFNALPLYFALLALGVDAPLALVLICAPLALVLICAPLASFGGVVPLPGGSGGIEVVLASLLVATAGVSAGVATAAAILYRLTTYWTHLAIGGCVAVAVSALGTRRFRR</sequence>
<evidence type="ECO:0000256" key="6">
    <source>
        <dbReference type="ARBA" id="ARBA00023136"/>
    </source>
</evidence>
<feature type="transmembrane region" description="Helical" evidence="7">
    <location>
        <begin position="38"/>
        <end position="58"/>
    </location>
</feature>
<organism evidence="8 9">
    <name type="scientific">Natronobacterium texcoconense</name>
    <dbReference type="NCBI Taxonomy" id="1095778"/>
    <lineage>
        <taxon>Archaea</taxon>
        <taxon>Methanobacteriati</taxon>
        <taxon>Methanobacteriota</taxon>
        <taxon>Stenosarchaea group</taxon>
        <taxon>Halobacteria</taxon>
        <taxon>Halobacteriales</taxon>
        <taxon>Natrialbaceae</taxon>
        <taxon>Natronobacterium</taxon>
    </lineage>
</organism>
<evidence type="ECO:0000256" key="1">
    <source>
        <dbReference type="ARBA" id="ARBA00004651"/>
    </source>
</evidence>
<feature type="transmembrane region" description="Helical" evidence="7">
    <location>
        <begin position="125"/>
        <end position="144"/>
    </location>
</feature>